<dbReference type="AlphaFoldDB" id="A0A0G1IMR2"/>
<dbReference type="EMBL" id="LCIR01000001">
    <property type="protein sequence ID" value="KKT60440.1"/>
    <property type="molecule type" value="Genomic_DNA"/>
</dbReference>
<reference evidence="2 3" key="1">
    <citation type="journal article" date="2015" name="Nature">
        <title>rRNA introns, odd ribosomes, and small enigmatic genomes across a large radiation of phyla.</title>
        <authorList>
            <person name="Brown C.T."/>
            <person name="Hug L.A."/>
            <person name="Thomas B.C."/>
            <person name="Sharon I."/>
            <person name="Castelle C.J."/>
            <person name="Singh A."/>
            <person name="Wilkins M.J."/>
            <person name="Williams K.H."/>
            <person name="Banfield J.F."/>
        </authorList>
    </citation>
    <scope>NUCLEOTIDE SEQUENCE [LARGE SCALE GENOMIC DNA]</scope>
</reference>
<gene>
    <name evidence="2" type="ORF">UW53_C0001G0090</name>
</gene>
<dbReference type="PANTHER" id="PTHR22572">
    <property type="entry name" value="SUGAR-1-PHOSPHATE GUANYL TRANSFERASE"/>
    <property type="match status" value="1"/>
</dbReference>
<keyword evidence="2" id="KW-0808">Transferase</keyword>
<accession>A0A0G1IMR2</accession>
<dbReference type="Proteomes" id="UP000034087">
    <property type="component" value="Unassembled WGS sequence"/>
</dbReference>
<evidence type="ECO:0000313" key="2">
    <source>
        <dbReference type="EMBL" id="KKT60440.1"/>
    </source>
</evidence>
<dbReference type="Gene3D" id="3.90.550.10">
    <property type="entry name" value="Spore Coat Polysaccharide Biosynthesis Protein SpsA, Chain A"/>
    <property type="match status" value="1"/>
</dbReference>
<evidence type="ECO:0000259" key="1">
    <source>
        <dbReference type="Pfam" id="PF00483"/>
    </source>
</evidence>
<dbReference type="InterPro" id="IPR005835">
    <property type="entry name" value="NTP_transferase_dom"/>
</dbReference>
<comment type="caution">
    <text evidence="2">The sequence shown here is derived from an EMBL/GenBank/DDBJ whole genome shotgun (WGS) entry which is preliminary data.</text>
</comment>
<dbReference type="InterPro" id="IPR050486">
    <property type="entry name" value="Mannose-1P_guanyltransferase"/>
</dbReference>
<dbReference type="Pfam" id="PF00483">
    <property type="entry name" value="NTP_transferase"/>
    <property type="match status" value="1"/>
</dbReference>
<feature type="domain" description="Nucleotidyl transferase" evidence="1">
    <location>
        <begin position="2"/>
        <end position="207"/>
    </location>
</feature>
<dbReference type="CDD" id="cd04181">
    <property type="entry name" value="NTP_transferase"/>
    <property type="match status" value="1"/>
</dbReference>
<proteinExistence type="predicted"/>
<dbReference type="GO" id="GO:0016740">
    <property type="term" value="F:transferase activity"/>
    <property type="evidence" value="ECO:0007669"/>
    <property type="project" value="UniProtKB-KW"/>
</dbReference>
<name>A0A0G1IMR2_9BACT</name>
<dbReference type="InterPro" id="IPR029044">
    <property type="entry name" value="Nucleotide-diphossugar_trans"/>
</dbReference>
<dbReference type="SUPFAM" id="SSF53448">
    <property type="entry name" value="Nucleotide-diphospho-sugar transferases"/>
    <property type="match status" value="1"/>
</dbReference>
<sequence length="241" mass="26909">MKAVIIAGGLSTRLRPLTNDTPKPLIEVAGKNILERTLQQLKRAGIRDVILNTHYLADKISDYFGNGSRFGLKVEYFYEKDLVGIAGAVKRLEGKLKEPFLVVYGDNVFNMDFGKILSASPDPRSPALIALFDRKINPNSGAAGGVVEIDYSGFVKDFWEGASRPDINFVNAGVYILKPDIFKYIPAGAFYDFGKHVFPDLLQKGIPIQTHILSPTEAVFGADTLEYLERTREYFEELREL</sequence>
<organism evidence="2 3">
    <name type="scientific">Candidatus Giovannonibacteria bacterium GW2011_GWA1_44_25</name>
    <dbReference type="NCBI Taxonomy" id="1618645"/>
    <lineage>
        <taxon>Bacteria</taxon>
        <taxon>Candidatus Giovannoniibacteriota</taxon>
    </lineage>
</organism>
<protein>
    <submittedName>
        <fullName evidence="2">Nucleotidyl transferase</fullName>
    </submittedName>
</protein>
<evidence type="ECO:0000313" key="3">
    <source>
        <dbReference type="Proteomes" id="UP000034087"/>
    </source>
</evidence>